<comment type="caution">
    <text evidence="1">The sequence shown here is derived from an EMBL/GenBank/DDBJ whole genome shotgun (WGS) entry which is preliminary data.</text>
</comment>
<evidence type="ECO:0008006" key="3">
    <source>
        <dbReference type="Google" id="ProtNLM"/>
    </source>
</evidence>
<evidence type="ECO:0000313" key="1">
    <source>
        <dbReference type="EMBL" id="MBM7489430.1"/>
    </source>
</evidence>
<name>A0ABS2LMQ3_9ACTN</name>
<dbReference type="EMBL" id="JAFBBP010000001">
    <property type="protein sequence ID" value="MBM7489430.1"/>
    <property type="molecule type" value="Genomic_DNA"/>
</dbReference>
<evidence type="ECO:0000313" key="2">
    <source>
        <dbReference type="Proteomes" id="UP000764837"/>
    </source>
</evidence>
<dbReference type="Proteomes" id="UP000764837">
    <property type="component" value="Unassembled WGS sequence"/>
</dbReference>
<dbReference type="RefSeq" id="WP_204940824.1">
    <property type="nucleotide sequence ID" value="NZ_JAFBBP010000001.1"/>
</dbReference>
<reference evidence="1 2" key="1">
    <citation type="submission" date="2021-01" db="EMBL/GenBank/DDBJ databases">
        <title>Sequencing the genomes of 1000 actinobacteria strains.</title>
        <authorList>
            <person name="Klenk H.-P."/>
        </authorList>
    </citation>
    <scope>NUCLEOTIDE SEQUENCE [LARGE SCALE GENOMIC DNA]</scope>
    <source>
        <strain evidence="1 2">DSM 100204</strain>
    </source>
</reference>
<sequence length="543" mass="57227">MRLRARPYLHYAPTPDGVYLAGGRDQLVLRGSTLLFRIADTCVPLLDVGTTEDEMVTALGTERARPAVRHLVDQLRGHNLLLDFAAHTVAEPGDAERQRWAGPLAYLEAVSVDPYAAFSAVRAARVAVVGPVEVTGPAVRGLLRAGIGAAEARDAADDLTGFDAVIRCFSAGEAPQPAAVPVLPVLLDDRVLVAGPVVTDTATAAVWPAWRDRVLDQAAADDVPPAARPVADALAGALAAHLLFTVIAGQDTRRDAHVVHSDALTADRVVLGAPLADDERWHLLDDAQPVPLPTIDDMTPVVSALTARWTGPYTRGDREPELPQLPLSQRELAYRDGRTGSVFAGGPDLQTAYVAAAIEGMRRAAGGGAAGLTEETWLLDGALRLLAAEAEQAHTMDPADLDPETHRIRQSLGAQPHIVDLRAVPGLDWRLARVGTPDGKTLGVAWGPDTDTAVRAAVGVAVTAGQVRAAGGEPAPALHTDALLLAGDGVVDALRKQVTALAAANGRRFRGRARHADPVLGELPFWYGPVEVTGDIEEQTDGH</sequence>
<protein>
    <recommendedName>
        <fullName evidence="3">Thiazole/oxazole-forming peptide maturase, SagD family component</fullName>
    </recommendedName>
</protein>
<gene>
    <name evidence="1" type="ORF">JOD64_000652</name>
</gene>
<proteinExistence type="predicted"/>
<accession>A0ABS2LMQ3</accession>
<keyword evidence="2" id="KW-1185">Reference proteome</keyword>
<organism evidence="1 2">
    <name type="scientific">Micromonospora luteifusca</name>
    <dbReference type="NCBI Taxonomy" id="709860"/>
    <lineage>
        <taxon>Bacteria</taxon>
        <taxon>Bacillati</taxon>
        <taxon>Actinomycetota</taxon>
        <taxon>Actinomycetes</taxon>
        <taxon>Micromonosporales</taxon>
        <taxon>Micromonosporaceae</taxon>
        <taxon>Micromonospora</taxon>
    </lineage>
</organism>